<dbReference type="GO" id="GO:0006203">
    <property type="term" value="P:dGTP catabolic process"/>
    <property type="evidence" value="ECO:0007669"/>
    <property type="project" value="TreeGrafter"/>
</dbReference>
<dbReference type="GO" id="GO:0007165">
    <property type="term" value="P:signal transduction"/>
    <property type="evidence" value="ECO:0007669"/>
    <property type="project" value="InterPro"/>
</dbReference>
<dbReference type="Proteomes" id="UP000472264">
    <property type="component" value="Chromosome 7"/>
</dbReference>
<dbReference type="InterPro" id="IPR002073">
    <property type="entry name" value="PDEase_catalytic_dom"/>
</dbReference>
<reference evidence="3" key="3">
    <citation type="submission" date="2025-09" db="UniProtKB">
        <authorList>
            <consortium name="Ensembl"/>
        </authorList>
    </citation>
    <scope>IDENTIFICATION</scope>
</reference>
<dbReference type="GO" id="GO:0005634">
    <property type="term" value="C:nucleus"/>
    <property type="evidence" value="ECO:0007669"/>
    <property type="project" value="TreeGrafter"/>
</dbReference>
<dbReference type="InterPro" id="IPR050135">
    <property type="entry name" value="dGTPase-like"/>
</dbReference>
<protein>
    <recommendedName>
        <fullName evidence="2">PDEase domain-containing protein</fullName>
    </recommendedName>
</protein>
<comment type="similarity">
    <text evidence="1">Belongs to the SAMHD1 family.</text>
</comment>
<dbReference type="PANTHER" id="PTHR11373:SF4">
    <property type="entry name" value="DEOXYNUCLEOSIDE TRIPHOSPHATE TRIPHOSPHOHYDROLASE SAMHD1"/>
    <property type="match status" value="1"/>
</dbReference>
<dbReference type="Pfam" id="PF00233">
    <property type="entry name" value="PDEase_I"/>
    <property type="match status" value="1"/>
</dbReference>
<evidence type="ECO:0000259" key="2">
    <source>
        <dbReference type="Pfam" id="PF00233"/>
    </source>
</evidence>
<dbReference type="GO" id="GO:0004114">
    <property type="term" value="F:3',5'-cyclic-nucleotide phosphodiesterase activity"/>
    <property type="evidence" value="ECO:0007669"/>
    <property type="project" value="InterPro"/>
</dbReference>
<dbReference type="AlphaFoldDB" id="A0A665TEF5"/>
<proteinExistence type="inferred from homology"/>
<keyword evidence="4" id="KW-1185">Reference proteome</keyword>
<dbReference type="InParanoid" id="A0A665TEF5"/>
<accession>A0A665TEF5</accession>
<reference evidence="3" key="2">
    <citation type="submission" date="2025-08" db="UniProtKB">
        <authorList>
            <consortium name="Ensembl"/>
        </authorList>
    </citation>
    <scope>IDENTIFICATION</scope>
</reference>
<dbReference type="SUPFAM" id="SSF109604">
    <property type="entry name" value="HD-domain/PDEase-like"/>
    <property type="match status" value="1"/>
</dbReference>
<evidence type="ECO:0000313" key="3">
    <source>
        <dbReference type="Ensembl" id="ENSENLP00000001016.1"/>
    </source>
</evidence>
<evidence type="ECO:0000313" key="4">
    <source>
        <dbReference type="Proteomes" id="UP000472264"/>
    </source>
</evidence>
<organism evidence="3 4">
    <name type="scientific">Echeneis naucrates</name>
    <name type="common">Live sharksucker</name>
    <dbReference type="NCBI Taxonomy" id="173247"/>
    <lineage>
        <taxon>Eukaryota</taxon>
        <taxon>Metazoa</taxon>
        <taxon>Chordata</taxon>
        <taxon>Craniata</taxon>
        <taxon>Vertebrata</taxon>
        <taxon>Euteleostomi</taxon>
        <taxon>Actinopterygii</taxon>
        <taxon>Neopterygii</taxon>
        <taxon>Teleostei</taxon>
        <taxon>Neoteleostei</taxon>
        <taxon>Acanthomorphata</taxon>
        <taxon>Carangaria</taxon>
        <taxon>Carangiformes</taxon>
        <taxon>Echeneidae</taxon>
        <taxon>Echeneis</taxon>
    </lineage>
</organism>
<dbReference type="CDD" id="cd00077">
    <property type="entry name" value="HDc"/>
    <property type="match status" value="1"/>
</dbReference>
<dbReference type="InterPro" id="IPR003607">
    <property type="entry name" value="HD/PDEase_dom"/>
</dbReference>
<name>A0A665TEF5_ECHNA</name>
<feature type="domain" description="PDEase" evidence="2">
    <location>
        <begin position="39"/>
        <end position="120"/>
    </location>
</feature>
<dbReference type="Ensembl" id="ENSENLT00000001158.1">
    <property type="protein sequence ID" value="ENSENLP00000001016.1"/>
    <property type="gene ID" value="ENSENLG00000000666.1"/>
</dbReference>
<reference evidence="3" key="1">
    <citation type="submission" date="2021-04" db="EMBL/GenBank/DDBJ databases">
        <authorList>
            <consortium name="Wellcome Sanger Institute Data Sharing"/>
        </authorList>
    </citation>
    <scope>NUCLEOTIDE SEQUENCE [LARGE SCALE GENOMIC DNA]</scope>
</reference>
<dbReference type="PANTHER" id="PTHR11373">
    <property type="entry name" value="DEOXYNUCLEOSIDE TRIPHOSPHATE TRIPHOSPHOHYDROLASE"/>
    <property type="match status" value="1"/>
</dbReference>
<sequence length="150" mass="17428">LKMINTPQFNRLRNIEQIGRAYFVFPGACHNLFEHSIGYFAKVLKMKQPELHFTDQDILCVQIVGLCHDLGHEPFSHLFDGKFISKTNIEWKVRHISSISVSVTYDLLNNHKSETSKKHSQPVCADFRGNMSWNPFFCFCFISVMKCLRS</sequence>
<dbReference type="GO" id="GO:0008832">
    <property type="term" value="F:dGTPase activity"/>
    <property type="evidence" value="ECO:0007669"/>
    <property type="project" value="TreeGrafter"/>
</dbReference>
<dbReference type="Gene3D" id="1.10.3210.10">
    <property type="entry name" value="Hypothetical protein af1432"/>
    <property type="match status" value="1"/>
</dbReference>
<evidence type="ECO:0000256" key="1">
    <source>
        <dbReference type="ARBA" id="ARBA00005776"/>
    </source>
</evidence>